<keyword evidence="1" id="KW-0812">Transmembrane</keyword>
<reference evidence="2" key="2">
    <citation type="submission" date="2021-04" db="EMBL/GenBank/DDBJ databases">
        <authorList>
            <person name="Gilroy R."/>
        </authorList>
    </citation>
    <scope>NUCLEOTIDE SEQUENCE</scope>
    <source>
        <strain evidence="2">CHK169-11906</strain>
    </source>
</reference>
<name>A0A9D2L4Z1_9BACT</name>
<accession>A0A9D2L4Z1</accession>
<dbReference type="AlphaFoldDB" id="A0A9D2L4Z1"/>
<dbReference type="InterPro" id="IPR026268">
    <property type="entry name" value="RseC"/>
</dbReference>
<keyword evidence="1" id="KW-0472">Membrane</keyword>
<organism evidence="2 3">
    <name type="scientific">Candidatus Alistipes avicola</name>
    <dbReference type="NCBI Taxonomy" id="2838432"/>
    <lineage>
        <taxon>Bacteria</taxon>
        <taxon>Pseudomonadati</taxon>
        <taxon>Bacteroidota</taxon>
        <taxon>Bacteroidia</taxon>
        <taxon>Bacteroidales</taxon>
        <taxon>Rikenellaceae</taxon>
        <taxon>Alistipes</taxon>
    </lineage>
</organism>
<protein>
    <submittedName>
        <fullName evidence="2">SoxR reducing system RseC family protein</fullName>
    </submittedName>
</protein>
<gene>
    <name evidence="2" type="ORF">H9779_07015</name>
</gene>
<dbReference type="InterPro" id="IPR007359">
    <property type="entry name" value="SigmaE_reg_RseC_MucC"/>
</dbReference>
<evidence type="ECO:0000256" key="1">
    <source>
        <dbReference type="SAM" id="Phobius"/>
    </source>
</evidence>
<feature type="transmembrane region" description="Helical" evidence="1">
    <location>
        <begin position="77"/>
        <end position="97"/>
    </location>
</feature>
<sequence>MERIEHSGVVKSVDSGRVFVEITSQSACGGCSARSACGMSEAARKVIEVRTPDAAQYAPGERVVVAVTRHMGATAVVLAYVVPFLVLICMVVAALAVGMSEGWAALAGLVSVLLYFGALWLGRHRIEEKIHFTISK</sequence>
<dbReference type="Proteomes" id="UP000824259">
    <property type="component" value="Unassembled WGS sequence"/>
</dbReference>
<dbReference type="Pfam" id="PF04246">
    <property type="entry name" value="RseC_MucC"/>
    <property type="match status" value="1"/>
</dbReference>
<reference evidence="2" key="1">
    <citation type="journal article" date="2021" name="PeerJ">
        <title>Extensive microbial diversity within the chicken gut microbiome revealed by metagenomics and culture.</title>
        <authorList>
            <person name="Gilroy R."/>
            <person name="Ravi A."/>
            <person name="Getino M."/>
            <person name="Pursley I."/>
            <person name="Horton D.L."/>
            <person name="Alikhan N.F."/>
            <person name="Baker D."/>
            <person name="Gharbi K."/>
            <person name="Hall N."/>
            <person name="Watson M."/>
            <person name="Adriaenssens E.M."/>
            <person name="Foster-Nyarko E."/>
            <person name="Jarju S."/>
            <person name="Secka A."/>
            <person name="Antonio M."/>
            <person name="Oren A."/>
            <person name="Chaudhuri R.R."/>
            <person name="La Ragione R."/>
            <person name="Hildebrand F."/>
            <person name="Pallen M.J."/>
        </authorList>
    </citation>
    <scope>NUCLEOTIDE SEQUENCE</scope>
    <source>
        <strain evidence="2">CHK169-11906</strain>
    </source>
</reference>
<dbReference type="PANTHER" id="PTHR35867">
    <property type="entry name" value="PROTEIN RSEC"/>
    <property type="match status" value="1"/>
</dbReference>
<comment type="caution">
    <text evidence="2">The sequence shown here is derived from an EMBL/GenBank/DDBJ whole genome shotgun (WGS) entry which is preliminary data.</text>
</comment>
<feature type="transmembrane region" description="Helical" evidence="1">
    <location>
        <begin position="103"/>
        <end position="122"/>
    </location>
</feature>
<dbReference type="PIRSF" id="PIRSF004923">
    <property type="entry name" value="RseC"/>
    <property type="match status" value="1"/>
</dbReference>
<evidence type="ECO:0000313" key="3">
    <source>
        <dbReference type="Proteomes" id="UP000824259"/>
    </source>
</evidence>
<keyword evidence="1" id="KW-1133">Transmembrane helix</keyword>
<proteinExistence type="predicted"/>
<dbReference type="PANTHER" id="PTHR35867:SF1">
    <property type="entry name" value="PROTEIN RSEC"/>
    <property type="match status" value="1"/>
</dbReference>
<evidence type="ECO:0000313" key="2">
    <source>
        <dbReference type="EMBL" id="HJA99327.1"/>
    </source>
</evidence>
<dbReference type="EMBL" id="DWYR01000021">
    <property type="protein sequence ID" value="HJA99327.1"/>
    <property type="molecule type" value="Genomic_DNA"/>
</dbReference>